<dbReference type="EMBL" id="GBXM01074273">
    <property type="protein sequence ID" value="JAH34304.1"/>
    <property type="molecule type" value="Transcribed_RNA"/>
</dbReference>
<sequence>MSLSLSTENLYYQNGQAGEGKAIFITT</sequence>
<evidence type="ECO:0000313" key="1">
    <source>
        <dbReference type="EMBL" id="JAH34304.1"/>
    </source>
</evidence>
<name>A0A0E9RYL1_ANGAN</name>
<proteinExistence type="predicted"/>
<reference evidence="1" key="2">
    <citation type="journal article" date="2015" name="Fish Shellfish Immunol.">
        <title>Early steps in the European eel (Anguilla anguilla)-Vibrio vulnificus interaction in the gills: Role of the RtxA13 toxin.</title>
        <authorList>
            <person name="Callol A."/>
            <person name="Pajuelo D."/>
            <person name="Ebbesson L."/>
            <person name="Teles M."/>
            <person name="MacKenzie S."/>
            <person name="Amaro C."/>
        </authorList>
    </citation>
    <scope>NUCLEOTIDE SEQUENCE</scope>
</reference>
<organism evidence="1">
    <name type="scientific">Anguilla anguilla</name>
    <name type="common">European freshwater eel</name>
    <name type="synonym">Muraena anguilla</name>
    <dbReference type="NCBI Taxonomy" id="7936"/>
    <lineage>
        <taxon>Eukaryota</taxon>
        <taxon>Metazoa</taxon>
        <taxon>Chordata</taxon>
        <taxon>Craniata</taxon>
        <taxon>Vertebrata</taxon>
        <taxon>Euteleostomi</taxon>
        <taxon>Actinopterygii</taxon>
        <taxon>Neopterygii</taxon>
        <taxon>Teleostei</taxon>
        <taxon>Anguilliformes</taxon>
        <taxon>Anguillidae</taxon>
        <taxon>Anguilla</taxon>
    </lineage>
</organism>
<dbReference type="AlphaFoldDB" id="A0A0E9RYL1"/>
<accession>A0A0E9RYL1</accession>
<protein>
    <submittedName>
        <fullName evidence="1">Uncharacterized protein</fullName>
    </submittedName>
</protein>
<reference evidence="1" key="1">
    <citation type="submission" date="2014-11" db="EMBL/GenBank/DDBJ databases">
        <authorList>
            <person name="Amaro Gonzalez C."/>
        </authorList>
    </citation>
    <scope>NUCLEOTIDE SEQUENCE</scope>
</reference>